<dbReference type="KEGG" id="caj:CIG1485E_0129"/>
<dbReference type="OrthoDB" id="5363081at2"/>
<dbReference type="InterPro" id="IPR038483">
    <property type="entry name" value="YcfL-like_sf"/>
</dbReference>
<dbReference type="STRING" id="1244531.CIG2463D_0132"/>
<keyword evidence="2" id="KW-1185">Reference proteome</keyword>
<dbReference type="Pfam" id="PF07233">
    <property type="entry name" value="DUF1425"/>
    <property type="match status" value="1"/>
</dbReference>
<proteinExistence type="predicted"/>
<dbReference type="InterPro" id="IPR010824">
    <property type="entry name" value="DUF1425"/>
</dbReference>
<evidence type="ECO:0000313" key="2">
    <source>
        <dbReference type="Proteomes" id="UP000028486"/>
    </source>
</evidence>
<keyword evidence="1" id="KW-0449">Lipoprotein</keyword>
<dbReference type="RefSeq" id="WP_038452600.1">
    <property type="nucleotide sequence ID" value="NZ_CP009043.1"/>
</dbReference>
<dbReference type="AlphaFoldDB" id="A0A076F973"/>
<gene>
    <name evidence="1" type="ORF">CIG1485E_0129</name>
</gene>
<evidence type="ECO:0000313" key="1">
    <source>
        <dbReference type="EMBL" id="AII14007.1"/>
    </source>
</evidence>
<dbReference type="PROSITE" id="PS51257">
    <property type="entry name" value="PROKAR_LIPOPROTEIN"/>
    <property type="match status" value="1"/>
</dbReference>
<accession>A0A076F973</accession>
<reference evidence="2" key="1">
    <citation type="journal article" date="2014" name="Genome Announc.">
        <title>Complete Genome Sequence of Campylobacter iguaniorum Strain 1485ET, Isolated from a Bearded Dragon (Pogona vitticeps).</title>
        <authorList>
            <person name="Gilbert M.J."/>
            <person name="Miller W.G."/>
            <person name="Yee E."/>
            <person name="Kik M."/>
            <person name="Wagenaar J.A."/>
            <person name="Duim B."/>
        </authorList>
    </citation>
    <scope>NUCLEOTIDE SEQUENCE [LARGE SCALE GENOMIC DNA]</scope>
    <source>
        <strain evidence="2">1485E</strain>
    </source>
</reference>
<dbReference type="HOGENOM" id="CLU_164666_0_0_7"/>
<organism evidence="1 2">
    <name type="scientific">Campylobacter iguaniorum</name>
    <dbReference type="NCBI Taxonomy" id="1244531"/>
    <lineage>
        <taxon>Bacteria</taxon>
        <taxon>Pseudomonadati</taxon>
        <taxon>Campylobacterota</taxon>
        <taxon>Epsilonproteobacteria</taxon>
        <taxon>Campylobacterales</taxon>
        <taxon>Campylobacteraceae</taxon>
        <taxon>Campylobacter</taxon>
    </lineage>
</organism>
<dbReference type="Proteomes" id="UP000028486">
    <property type="component" value="Chromosome"/>
</dbReference>
<dbReference type="EMBL" id="CP009043">
    <property type="protein sequence ID" value="AII14007.1"/>
    <property type="molecule type" value="Genomic_DNA"/>
</dbReference>
<dbReference type="eggNOG" id="COG5633">
    <property type="taxonomic scope" value="Bacteria"/>
</dbReference>
<dbReference type="Gene3D" id="2.60.40.3230">
    <property type="match status" value="1"/>
</dbReference>
<name>A0A076F973_9BACT</name>
<sequence length="122" mass="13899">MKKVFLLALAGALFVGCASHPLDKIDKSEFNVQSSLDKDVIQDYKKRRNANDLLEVEIILKSSDAVDIEYKISWIDSYGFVLRSALDERYRYIRVTPDKEVVITAVATDARATNIKIDMKEK</sequence>
<protein>
    <submittedName>
        <fullName evidence="1">Putative periplasmic lipoprotein (DUF1425 domain)</fullName>
    </submittedName>
</protein>